<reference evidence="4" key="1">
    <citation type="submission" date="2015-11" db="EMBL/GenBank/DDBJ databases">
        <title>De novo transcriptome assembly of four potential Pierce s Disease insect vectors from Arizona vineyards.</title>
        <authorList>
            <person name="Tassone E.E."/>
        </authorList>
    </citation>
    <scope>NUCLEOTIDE SEQUENCE</scope>
</reference>
<dbReference type="SMART" id="SM00324">
    <property type="entry name" value="RhoGAP"/>
    <property type="match status" value="1"/>
</dbReference>
<dbReference type="SUPFAM" id="SSF48350">
    <property type="entry name" value="GTPase activation domain, GAP"/>
    <property type="match status" value="1"/>
</dbReference>
<dbReference type="InterPro" id="IPR008936">
    <property type="entry name" value="Rho_GTPase_activation_prot"/>
</dbReference>
<proteinExistence type="predicted"/>
<dbReference type="Pfam" id="PF20924">
    <property type="entry name" value="RLIP76_Ral-bd"/>
    <property type="match status" value="1"/>
</dbReference>
<protein>
    <recommendedName>
        <fullName evidence="3">Rho-GAP domain-containing protein</fullName>
    </recommendedName>
</protein>
<name>A0A1B6FIA5_9HEMI</name>
<dbReference type="InterPro" id="IPR039767">
    <property type="entry name" value="RALBP1"/>
</dbReference>
<dbReference type="Gene3D" id="1.20.58.90">
    <property type="match status" value="1"/>
</dbReference>
<evidence type="ECO:0000256" key="1">
    <source>
        <dbReference type="ARBA" id="ARBA00022468"/>
    </source>
</evidence>
<keyword evidence="1" id="KW-0343">GTPase activation</keyword>
<feature type="domain" description="Rho-GAP" evidence="3">
    <location>
        <begin position="1"/>
        <end position="175"/>
    </location>
</feature>
<dbReference type="AlphaFoldDB" id="A0A1B6FIA5"/>
<feature type="coiled-coil region" evidence="2">
    <location>
        <begin position="310"/>
        <end position="337"/>
    </location>
</feature>
<gene>
    <name evidence="4" type="ORF">g.20384</name>
</gene>
<dbReference type="GO" id="GO:0007264">
    <property type="term" value="P:small GTPase-mediated signal transduction"/>
    <property type="evidence" value="ECO:0007669"/>
    <property type="project" value="InterPro"/>
</dbReference>
<evidence type="ECO:0000256" key="2">
    <source>
        <dbReference type="SAM" id="Coils"/>
    </source>
</evidence>
<dbReference type="GO" id="GO:0005096">
    <property type="term" value="F:GTPase activator activity"/>
    <property type="evidence" value="ECO:0007669"/>
    <property type="project" value="UniProtKB-KW"/>
</dbReference>
<dbReference type="EMBL" id="GECZ01020076">
    <property type="protein sequence ID" value="JAS49693.1"/>
    <property type="molecule type" value="Transcribed_RNA"/>
</dbReference>
<dbReference type="PANTHER" id="PTHR12783:SF5">
    <property type="entry name" value="RALA-BINDING PROTEIN 1"/>
    <property type="match status" value="1"/>
</dbReference>
<evidence type="ECO:0000313" key="4">
    <source>
        <dbReference type="EMBL" id="JAS49693.1"/>
    </source>
</evidence>
<dbReference type="PROSITE" id="PS50238">
    <property type="entry name" value="RHOGAP"/>
    <property type="match status" value="1"/>
</dbReference>
<accession>A0A1B6FIA5</accession>
<organism evidence="4">
    <name type="scientific">Cuerna arida</name>
    <dbReference type="NCBI Taxonomy" id="1464854"/>
    <lineage>
        <taxon>Eukaryota</taxon>
        <taxon>Metazoa</taxon>
        <taxon>Ecdysozoa</taxon>
        <taxon>Arthropoda</taxon>
        <taxon>Hexapoda</taxon>
        <taxon>Insecta</taxon>
        <taxon>Pterygota</taxon>
        <taxon>Neoptera</taxon>
        <taxon>Paraneoptera</taxon>
        <taxon>Hemiptera</taxon>
        <taxon>Auchenorrhyncha</taxon>
        <taxon>Membracoidea</taxon>
        <taxon>Cicadellidae</taxon>
        <taxon>Cicadellinae</taxon>
        <taxon>Proconiini</taxon>
        <taxon>Cuerna</taxon>
    </lineage>
</organism>
<dbReference type="InterPro" id="IPR049041">
    <property type="entry name" value="RalBP1-like_Ral-bd"/>
</dbReference>
<dbReference type="FunFam" id="1.20.58.90:FF:000001">
    <property type="entry name" value="ralA-binding protein 1"/>
    <property type="match status" value="1"/>
</dbReference>
<dbReference type="GO" id="GO:0031267">
    <property type="term" value="F:small GTPase binding"/>
    <property type="evidence" value="ECO:0007669"/>
    <property type="project" value="InterPro"/>
</dbReference>
<dbReference type="InterPro" id="IPR000198">
    <property type="entry name" value="RhoGAP_dom"/>
</dbReference>
<evidence type="ECO:0000259" key="3">
    <source>
        <dbReference type="PROSITE" id="PS50238"/>
    </source>
</evidence>
<dbReference type="Pfam" id="PF00620">
    <property type="entry name" value="RhoGAP"/>
    <property type="match status" value="1"/>
</dbReference>
<dbReference type="Gene3D" id="1.10.555.10">
    <property type="entry name" value="Rho GTPase activation protein"/>
    <property type="match status" value="1"/>
</dbReference>
<feature type="non-terminal residue" evidence="4">
    <location>
        <position position="1"/>
    </location>
</feature>
<dbReference type="PANTHER" id="PTHR12783">
    <property type="entry name" value="RALA BINDING PROTEIN 1 RALBP1"/>
    <property type="match status" value="1"/>
</dbReference>
<sequence>LYSPSVFKPDSCMWSIHSRTISGMSKAQSLRRLYNQRETVNLAEYDLPVTTSLLKLFLRELPEPVMTTELLPKFEEAAAVKDVSVRATELRALVDKLPQCNRQLLGWLIRHFEAVVAHEKTNKMNAQSLATTMSSVLQASQKLISALLCHCDSLFPDCKLTKYIPPLSCGSPSLPETKEGITEELRKQESLLGQLHSEMHAGICSKNREEQLWEVQRIITQLKRRLRGLERAAESTQRSIEEPDCGREEELNLSLQHQMQPQPQSPTQLVVEAIVEKPDLTACSADSLEIQAAEKSWLSKKEELALTFETEELTNLAKTLQVLIENEKAEVALLKSQIRAYGGNPIYSGFTLENAVDNSASEGMINACKETTMLQNHKQALVSSLLEERLACVDLRVQIKIAQAAKG</sequence>
<feature type="coiled-coil region" evidence="2">
    <location>
        <begin position="212"/>
        <end position="239"/>
    </location>
</feature>
<keyword evidence="2" id="KW-0175">Coiled coil</keyword>